<dbReference type="Gene3D" id="3.30.70.2740">
    <property type="match status" value="1"/>
</dbReference>
<feature type="domain" description="FAD-binding PCMH-type" evidence="6">
    <location>
        <begin position="37"/>
        <end position="216"/>
    </location>
</feature>
<dbReference type="GO" id="GO:0071949">
    <property type="term" value="F:FAD binding"/>
    <property type="evidence" value="ECO:0007669"/>
    <property type="project" value="InterPro"/>
</dbReference>
<protein>
    <submittedName>
        <fullName evidence="7">Glycolate oxidase subunit GlcD</fullName>
        <ecNumber evidence="7">1.1.99.14</ecNumber>
    </submittedName>
</protein>
<evidence type="ECO:0000256" key="4">
    <source>
        <dbReference type="ARBA" id="ARBA00022827"/>
    </source>
</evidence>
<dbReference type="GO" id="GO:0003973">
    <property type="term" value="F:(S)-2-hydroxy-acid oxidase activity"/>
    <property type="evidence" value="ECO:0007669"/>
    <property type="project" value="InterPro"/>
</dbReference>
<dbReference type="InterPro" id="IPR004490">
    <property type="entry name" value="GlcD"/>
</dbReference>
<dbReference type="FunFam" id="1.10.45.10:FF:000001">
    <property type="entry name" value="D-lactate dehydrogenase mitochondrial"/>
    <property type="match status" value="1"/>
</dbReference>
<dbReference type="GO" id="GO:0019154">
    <property type="term" value="F:glycolate dehydrogenase activity"/>
    <property type="evidence" value="ECO:0007669"/>
    <property type="project" value="UniProtKB-EC"/>
</dbReference>
<dbReference type="EMBL" id="JAMBOL010000001">
    <property type="protein sequence ID" value="MCM3712763.1"/>
    <property type="molecule type" value="Genomic_DNA"/>
</dbReference>
<dbReference type="Gene3D" id="1.10.45.10">
    <property type="entry name" value="Vanillyl-alcohol Oxidase, Chain A, domain 4"/>
    <property type="match status" value="1"/>
</dbReference>
<dbReference type="InterPro" id="IPR016166">
    <property type="entry name" value="FAD-bd_PCMH"/>
</dbReference>
<evidence type="ECO:0000256" key="1">
    <source>
        <dbReference type="ARBA" id="ARBA00001974"/>
    </source>
</evidence>
<dbReference type="PANTHER" id="PTHR42934:SF2">
    <property type="entry name" value="GLYCOLATE OXIDASE SUBUNIT GLCD"/>
    <property type="match status" value="1"/>
</dbReference>
<dbReference type="InterPro" id="IPR036318">
    <property type="entry name" value="FAD-bd_PCMH-like_sf"/>
</dbReference>
<proteinExistence type="inferred from homology"/>
<evidence type="ECO:0000256" key="2">
    <source>
        <dbReference type="ARBA" id="ARBA00008000"/>
    </source>
</evidence>
<name>A0A9X2INN3_9BACI</name>
<dbReference type="Proteomes" id="UP001139179">
    <property type="component" value="Unassembled WGS sequence"/>
</dbReference>
<dbReference type="SUPFAM" id="SSF56176">
    <property type="entry name" value="FAD-binding/transporter-associated domain-like"/>
    <property type="match status" value="1"/>
</dbReference>
<evidence type="ECO:0000256" key="5">
    <source>
        <dbReference type="ARBA" id="ARBA00023002"/>
    </source>
</evidence>
<reference evidence="7" key="1">
    <citation type="submission" date="2022-05" db="EMBL/GenBank/DDBJ databases">
        <title>Comparative Genomics of Spacecraft Associated Microbes.</title>
        <authorList>
            <person name="Tran M.T."/>
            <person name="Wright A."/>
            <person name="Seuylemezian A."/>
            <person name="Eisen J."/>
            <person name="Coil D."/>
        </authorList>
    </citation>
    <scope>NUCLEOTIDE SEQUENCE</scope>
    <source>
        <strain evidence="7">214.1.1</strain>
    </source>
</reference>
<dbReference type="InterPro" id="IPR051914">
    <property type="entry name" value="FAD-linked_OxidoTrans_Type4"/>
</dbReference>
<evidence type="ECO:0000256" key="3">
    <source>
        <dbReference type="ARBA" id="ARBA00022630"/>
    </source>
</evidence>
<comment type="similarity">
    <text evidence="2">Belongs to the FAD-binding oxidoreductase/transferase type 4 family.</text>
</comment>
<accession>A0A9X2INN3</accession>
<dbReference type="GO" id="GO:0009339">
    <property type="term" value="C:glycolate oxidase complex"/>
    <property type="evidence" value="ECO:0007669"/>
    <property type="project" value="InterPro"/>
</dbReference>
<keyword evidence="5 7" id="KW-0560">Oxidoreductase</keyword>
<comment type="caution">
    <text evidence="7">The sequence shown here is derived from an EMBL/GenBank/DDBJ whole genome shotgun (WGS) entry which is preliminary data.</text>
</comment>
<dbReference type="PROSITE" id="PS51387">
    <property type="entry name" value="FAD_PCMH"/>
    <property type="match status" value="1"/>
</dbReference>
<dbReference type="InterPro" id="IPR016171">
    <property type="entry name" value="Vanillyl_alc_oxidase_C-sub2"/>
</dbReference>
<dbReference type="FunFam" id="3.30.70.2740:FF:000001">
    <property type="entry name" value="D-lactate dehydrogenase mitochondrial"/>
    <property type="match status" value="1"/>
</dbReference>
<sequence length="470" mass="51148">MLQEEVKQKLIDIVGETNVLDSEEDLVVYSYDATPNFQAMPDAVVKPRDKYEIQKIVKVCNEYKVPIVPRGSGTNLCAGTCPLEGGIVLLFTYMNNILEIDEDNLTVTVQPGVITLNLIEAVEEKGLFYPPDPSSMKISTIGGNINENSGGLRGLKYGVTRDYVMGLEFVLPNGELIRTGGKLAKDVAGYDFTRLMVGAEGTLGIITEATLKLIPIPETKKTMLALFDSLEGAGEAVSAIISNKIIPATLEFLDQGTLEVVEEFAKIGLPTNVGAVLLIEQDGPLEVVERDIERIVAICEQSHALSVQVAQTPEEGLALTTARRSALSALARKKPTTILEDATVPRSKVAEMVRAINEIAEKYEVEICTFGHAGDGNLHPTCMTDARNEEEIHRVEEAFAEIFAKAIELGGTITGEHGVGVMKSPYLAWKLGEEGVEAMKTLKLAFDPNNIMNPGKMFAKETKKRVVVQR</sequence>
<dbReference type="InterPro" id="IPR016164">
    <property type="entry name" value="FAD-linked_Oxase-like_C"/>
</dbReference>
<evidence type="ECO:0000313" key="8">
    <source>
        <dbReference type="Proteomes" id="UP001139179"/>
    </source>
</evidence>
<keyword evidence="4" id="KW-0274">FAD</keyword>
<dbReference type="Pfam" id="PF02913">
    <property type="entry name" value="FAD-oxidase_C"/>
    <property type="match status" value="1"/>
</dbReference>
<dbReference type="AlphaFoldDB" id="A0A9X2INN3"/>
<organism evidence="7 8">
    <name type="scientific">Halalkalibacter oceani</name>
    <dbReference type="NCBI Taxonomy" id="1653776"/>
    <lineage>
        <taxon>Bacteria</taxon>
        <taxon>Bacillati</taxon>
        <taxon>Bacillota</taxon>
        <taxon>Bacilli</taxon>
        <taxon>Bacillales</taxon>
        <taxon>Bacillaceae</taxon>
        <taxon>Halalkalibacter</taxon>
    </lineage>
</organism>
<dbReference type="InterPro" id="IPR006094">
    <property type="entry name" value="Oxid_FAD_bind_N"/>
</dbReference>
<gene>
    <name evidence="7" type="primary">glcD</name>
    <name evidence="7" type="ORF">M3202_01595</name>
</gene>
<dbReference type="Pfam" id="PF01565">
    <property type="entry name" value="FAD_binding_4"/>
    <property type="match status" value="1"/>
</dbReference>
<dbReference type="RefSeq" id="WP_251221618.1">
    <property type="nucleotide sequence ID" value="NZ_JAMBOL010000001.1"/>
</dbReference>
<dbReference type="InterPro" id="IPR004113">
    <property type="entry name" value="FAD-bd_oxidored_4_C"/>
</dbReference>
<evidence type="ECO:0000313" key="7">
    <source>
        <dbReference type="EMBL" id="MCM3712763.1"/>
    </source>
</evidence>
<dbReference type="EC" id="1.1.99.14" evidence="7"/>
<dbReference type="NCBIfam" id="TIGR00387">
    <property type="entry name" value="glcD"/>
    <property type="match status" value="1"/>
</dbReference>
<dbReference type="PANTHER" id="PTHR42934">
    <property type="entry name" value="GLYCOLATE OXIDASE SUBUNIT GLCD"/>
    <property type="match status" value="1"/>
</dbReference>
<evidence type="ECO:0000259" key="6">
    <source>
        <dbReference type="PROSITE" id="PS51387"/>
    </source>
</evidence>
<keyword evidence="8" id="KW-1185">Reference proteome</keyword>
<keyword evidence="3" id="KW-0285">Flavoprotein</keyword>
<dbReference type="SUPFAM" id="SSF55103">
    <property type="entry name" value="FAD-linked oxidases, C-terminal domain"/>
    <property type="match status" value="1"/>
</dbReference>
<dbReference type="Gene3D" id="3.30.465.10">
    <property type="match status" value="1"/>
</dbReference>
<dbReference type="InterPro" id="IPR016169">
    <property type="entry name" value="FAD-bd_PCMH_sub2"/>
</dbReference>
<comment type="cofactor">
    <cofactor evidence="1">
        <name>FAD</name>
        <dbReference type="ChEBI" id="CHEBI:57692"/>
    </cofactor>
</comment>